<dbReference type="KEGG" id="mph:MLP_25140"/>
<evidence type="ECO:0000313" key="3">
    <source>
        <dbReference type="Proteomes" id="UP000007947"/>
    </source>
</evidence>
<dbReference type="PRINTS" id="PR00420">
    <property type="entry name" value="RNGMNOXGNASE"/>
</dbReference>
<dbReference type="OrthoDB" id="3212532at2"/>
<accession>F5XGP6</accession>
<evidence type="ECO:0000259" key="1">
    <source>
        <dbReference type="Pfam" id="PF01494"/>
    </source>
</evidence>
<dbReference type="PANTHER" id="PTHR46865:SF2">
    <property type="entry name" value="MONOOXYGENASE"/>
    <property type="match status" value="1"/>
</dbReference>
<dbReference type="InterPro" id="IPR002938">
    <property type="entry name" value="FAD-bd"/>
</dbReference>
<sequence>MANILISGAGIAGPSVAFWLAGSGHRVVVVERSADLRLGGQAVDLRGAGRTVIERMGLLPAIRTLALRQRGMSWVDGRGRVRARMGVDAFDGEGFISELEILRGDIASVLFDATRDAVEYVFDDTITELAQDADGVDVAFARTQRQRFDLVIGADGLGSVVRNLAFGDGKRSLGCLISWFTAPDPGDLDGWYEMYLAGSGRNASIRPGRVAGEAKASLGLRMPRGMAVPTSRQEQKELLARQFDGVGWRVPQLMSAMENATDFASAELGQIHLPSWSQGRVALIGDAAASPSPLTGLGTSVALVQAYVLAGELLTANGDHRRAFARYDQVCRPYVTSAQELPPGGAAGFAPRSELAIRLQTLGMRYATRWPMRPMLEKQFSKAADLALPDYPAVPES</sequence>
<dbReference type="InterPro" id="IPR036188">
    <property type="entry name" value="FAD/NAD-bd_sf"/>
</dbReference>
<dbReference type="SUPFAM" id="SSF51905">
    <property type="entry name" value="FAD/NAD(P)-binding domain"/>
    <property type="match status" value="1"/>
</dbReference>
<dbReference type="Gene3D" id="3.30.9.10">
    <property type="entry name" value="D-Amino Acid Oxidase, subunit A, domain 2"/>
    <property type="match status" value="1"/>
</dbReference>
<dbReference type="Pfam" id="PF01494">
    <property type="entry name" value="FAD_binding_3"/>
    <property type="match status" value="1"/>
</dbReference>
<dbReference type="eggNOG" id="COG0654">
    <property type="taxonomic scope" value="Bacteria"/>
</dbReference>
<keyword evidence="3" id="KW-1185">Reference proteome</keyword>
<name>F5XGP6_MICPN</name>
<dbReference type="HOGENOM" id="CLU_009665_1_0_11"/>
<proteinExistence type="predicted"/>
<dbReference type="GO" id="GO:0071949">
    <property type="term" value="F:FAD binding"/>
    <property type="evidence" value="ECO:0007669"/>
    <property type="project" value="InterPro"/>
</dbReference>
<feature type="domain" description="FAD-binding" evidence="1">
    <location>
        <begin position="3"/>
        <end position="335"/>
    </location>
</feature>
<organism evidence="2 3">
    <name type="scientific">Microlunatus phosphovorus (strain ATCC 700054 / DSM 10555 / JCM 9379 / NBRC 101784 / NCIMB 13414 / VKM Ac-1990 / NM-1)</name>
    <dbReference type="NCBI Taxonomy" id="1032480"/>
    <lineage>
        <taxon>Bacteria</taxon>
        <taxon>Bacillati</taxon>
        <taxon>Actinomycetota</taxon>
        <taxon>Actinomycetes</taxon>
        <taxon>Propionibacteriales</taxon>
        <taxon>Propionibacteriaceae</taxon>
        <taxon>Microlunatus</taxon>
    </lineage>
</organism>
<evidence type="ECO:0000313" key="2">
    <source>
        <dbReference type="EMBL" id="BAK35528.1"/>
    </source>
</evidence>
<dbReference type="AlphaFoldDB" id="F5XGP6"/>
<protein>
    <submittedName>
        <fullName evidence="2">Oxidoreductase</fullName>
    </submittedName>
</protein>
<dbReference type="EMBL" id="AP012204">
    <property type="protein sequence ID" value="BAK35528.1"/>
    <property type="molecule type" value="Genomic_DNA"/>
</dbReference>
<dbReference type="Proteomes" id="UP000007947">
    <property type="component" value="Chromosome"/>
</dbReference>
<dbReference type="PANTHER" id="PTHR46865">
    <property type="entry name" value="OXIDOREDUCTASE-RELATED"/>
    <property type="match status" value="1"/>
</dbReference>
<dbReference type="STRING" id="1032480.MLP_25140"/>
<dbReference type="RefSeq" id="WP_013863397.1">
    <property type="nucleotide sequence ID" value="NC_015635.1"/>
</dbReference>
<dbReference type="Gene3D" id="3.50.50.60">
    <property type="entry name" value="FAD/NAD(P)-binding domain"/>
    <property type="match status" value="1"/>
</dbReference>
<gene>
    <name evidence="2" type="ordered locus">MLP_25140</name>
</gene>
<reference evidence="2 3" key="1">
    <citation type="submission" date="2011-05" db="EMBL/GenBank/DDBJ databases">
        <title>Whole genome sequence of Microlunatus phosphovorus NM-1.</title>
        <authorList>
            <person name="Hosoyama A."/>
            <person name="Sasaki K."/>
            <person name="Harada T."/>
            <person name="Igarashi R."/>
            <person name="Kawakoshi A."/>
            <person name="Sasagawa M."/>
            <person name="Fukada J."/>
            <person name="Nakamura S."/>
            <person name="Katano Y."/>
            <person name="Hanada S."/>
            <person name="Kamagata Y."/>
            <person name="Nakamura N."/>
            <person name="Yamazaki S."/>
            <person name="Fujita N."/>
        </authorList>
    </citation>
    <scope>NUCLEOTIDE SEQUENCE [LARGE SCALE GENOMIC DNA]</scope>
    <source>
        <strain evidence="3">ATCC 700054 / DSM 10555 / JCM 9379 / NBRC 101784 / NCIMB 13414 / VKM Ac-1990 / NM-1</strain>
    </source>
</reference>
<dbReference type="InterPro" id="IPR051704">
    <property type="entry name" value="FAD_aromatic-hydroxylase"/>
</dbReference>